<sequence length="258" mass="28943">MVELIDLHKSFGEQKVLAGVNLKIPRGRLTFIMGRSGTGKSVLLKHMIGLLRPDRGKILIDGEDVTDYSPAQWQRLRRRFGFLFQEGALFDSMTVAENVAFPLMEHTRLSRREIEKRVEEKLAVVGLLEARDKYPAELSGGMRKRAALARALALEPEIILFDEPTTGLDPILQVSIMKLIRETQRRFGLTGVVVSHDVPIALQAADFIAMLHEGRVVAFGPPKEIRESDHPFVRQFLRSAFEGCLPGEGSHVQEKHGD</sequence>
<keyword evidence="6" id="KW-1185">Reference proteome</keyword>
<keyword evidence="1" id="KW-0813">Transport</keyword>
<protein>
    <submittedName>
        <fullName evidence="5">ABC transporter ATP-binding protein</fullName>
    </submittedName>
</protein>
<dbReference type="AlphaFoldDB" id="A0A6H1WTW8"/>
<evidence type="ECO:0000259" key="4">
    <source>
        <dbReference type="PROSITE" id="PS50893"/>
    </source>
</evidence>
<accession>A0A6H1WTW8</accession>
<dbReference type="EMBL" id="CP042909">
    <property type="protein sequence ID" value="QJA06653.1"/>
    <property type="molecule type" value="Genomic_DNA"/>
</dbReference>
<dbReference type="InterPro" id="IPR003593">
    <property type="entry name" value="AAA+_ATPase"/>
</dbReference>
<dbReference type="GO" id="GO:0016887">
    <property type="term" value="F:ATP hydrolysis activity"/>
    <property type="evidence" value="ECO:0007669"/>
    <property type="project" value="InterPro"/>
</dbReference>
<dbReference type="InterPro" id="IPR003439">
    <property type="entry name" value="ABC_transporter-like_ATP-bd"/>
</dbReference>
<evidence type="ECO:0000256" key="2">
    <source>
        <dbReference type="ARBA" id="ARBA00022741"/>
    </source>
</evidence>
<evidence type="ECO:0000256" key="3">
    <source>
        <dbReference type="ARBA" id="ARBA00022840"/>
    </source>
</evidence>
<dbReference type="SUPFAM" id="SSF52540">
    <property type="entry name" value="P-loop containing nucleoside triphosphate hydrolases"/>
    <property type="match status" value="1"/>
</dbReference>
<reference evidence="5 6" key="1">
    <citation type="submission" date="2019-08" db="EMBL/GenBank/DDBJ databases">
        <title>Complete genome sequence of Thermosulfurimonas marina SU872T, an anaerobic thermophilic chemolithoautotrophic bacterium isolated from a shallow marine hydrothermal vent.</title>
        <authorList>
            <person name="Allioux M."/>
            <person name="Jebbar M."/>
            <person name="Slobodkina G."/>
            <person name="Slobodkin A."/>
            <person name="Moalic Y."/>
            <person name="Frolova A."/>
            <person name="Shao Z."/>
            <person name="Alain K."/>
        </authorList>
    </citation>
    <scope>NUCLEOTIDE SEQUENCE [LARGE SCALE GENOMIC DNA]</scope>
    <source>
        <strain evidence="5 6">SU872</strain>
    </source>
</reference>
<feature type="domain" description="ABC transporter" evidence="4">
    <location>
        <begin position="2"/>
        <end position="238"/>
    </location>
</feature>
<name>A0A6H1WTW8_9BACT</name>
<dbReference type="SMART" id="SM00382">
    <property type="entry name" value="AAA"/>
    <property type="match status" value="1"/>
</dbReference>
<dbReference type="CDD" id="cd03261">
    <property type="entry name" value="ABC_Org_Solvent_Resistant"/>
    <property type="match status" value="1"/>
</dbReference>
<dbReference type="KEGG" id="tmai:FVE67_07535"/>
<dbReference type="InterPro" id="IPR017871">
    <property type="entry name" value="ABC_transporter-like_CS"/>
</dbReference>
<dbReference type="RefSeq" id="WP_168720006.1">
    <property type="nucleotide sequence ID" value="NZ_CP042909.1"/>
</dbReference>
<dbReference type="PROSITE" id="PS00211">
    <property type="entry name" value="ABC_TRANSPORTER_1"/>
    <property type="match status" value="1"/>
</dbReference>
<dbReference type="Gene3D" id="3.40.50.300">
    <property type="entry name" value="P-loop containing nucleotide triphosphate hydrolases"/>
    <property type="match status" value="1"/>
</dbReference>
<keyword evidence="2" id="KW-0547">Nucleotide-binding</keyword>
<evidence type="ECO:0000313" key="6">
    <source>
        <dbReference type="Proteomes" id="UP000501253"/>
    </source>
</evidence>
<gene>
    <name evidence="5" type="ORF">FVE67_07535</name>
</gene>
<proteinExistence type="predicted"/>
<dbReference type="InterPro" id="IPR027417">
    <property type="entry name" value="P-loop_NTPase"/>
</dbReference>
<keyword evidence="3 5" id="KW-0067">ATP-binding</keyword>
<organism evidence="5 6">
    <name type="scientific">Thermosulfurimonas marina</name>
    <dbReference type="NCBI Taxonomy" id="2047767"/>
    <lineage>
        <taxon>Bacteria</taxon>
        <taxon>Pseudomonadati</taxon>
        <taxon>Thermodesulfobacteriota</taxon>
        <taxon>Thermodesulfobacteria</taxon>
        <taxon>Thermodesulfobacteriales</taxon>
        <taxon>Thermodesulfobacteriaceae</taxon>
        <taxon>Thermosulfurimonas</taxon>
    </lineage>
</organism>
<dbReference type="Proteomes" id="UP000501253">
    <property type="component" value="Chromosome"/>
</dbReference>
<dbReference type="Pfam" id="PF00005">
    <property type="entry name" value="ABC_tran"/>
    <property type="match status" value="1"/>
</dbReference>
<evidence type="ECO:0000256" key="1">
    <source>
        <dbReference type="ARBA" id="ARBA00022448"/>
    </source>
</evidence>
<dbReference type="PROSITE" id="PS50893">
    <property type="entry name" value="ABC_TRANSPORTER_2"/>
    <property type="match status" value="1"/>
</dbReference>
<evidence type="ECO:0000313" key="5">
    <source>
        <dbReference type="EMBL" id="QJA06653.1"/>
    </source>
</evidence>
<dbReference type="GO" id="GO:0005524">
    <property type="term" value="F:ATP binding"/>
    <property type="evidence" value="ECO:0007669"/>
    <property type="project" value="UniProtKB-KW"/>
</dbReference>
<dbReference type="PANTHER" id="PTHR43023">
    <property type="entry name" value="PROTEIN TRIGALACTOSYLDIACYLGLYCEROL 3, CHLOROPLASTIC"/>
    <property type="match status" value="1"/>
</dbReference>
<dbReference type="PANTHER" id="PTHR43023:SF6">
    <property type="entry name" value="INTERMEMBRANE PHOSPHOLIPID TRANSPORT SYSTEM ATP-BINDING PROTEIN MLAF"/>
    <property type="match status" value="1"/>
</dbReference>